<reference evidence="14" key="1">
    <citation type="submission" date="2025-08" db="UniProtKB">
        <authorList>
            <consortium name="RefSeq"/>
        </authorList>
    </citation>
    <scope>IDENTIFICATION</scope>
    <source>
        <tissue evidence="14">Blood</tissue>
    </source>
</reference>
<keyword evidence="2" id="KW-1003">Cell membrane</keyword>
<evidence type="ECO:0000313" key="13">
    <source>
        <dbReference type="Proteomes" id="UP001190640"/>
    </source>
</evidence>
<dbReference type="RefSeq" id="XP_054841888.1">
    <property type="nucleotide sequence ID" value="XM_054985913.1"/>
</dbReference>
<keyword evidence="13" id="KW-1185">Reference proteome</keyword>
<dbReference type="AlphaFoldDB" id="A0AA97JMV7"/>
<feature type="transmembrane region" description="Helical" evidence="11">
    <location>
        <begin position="189"/>
        <end position="214"/>
    </location>
</feature>
<dbReference type="KEGG" id="emc:129333990"/>
<accession>A0AA97JMV7</accession>
<dbReference type="FunFam" id="1.20.1070.10:FF:000193">
    <property type="entry name" value="Mas-related G-protein coupled receptor member E"/>
    <property type="match status" value="1"/>
</dbReference>
<dbReference type="GO" id="GO:0005886">
    <property type="term" value="C:plasma membrane"/>
    <property type="evidence" value="ECO:0007669"/>
    <property type="project" value="UniProtKB-SubCell"/>
</dbReference>
<evidence type="ECO:0000256" key="7">
    <source>
        <dbReference type="ARBA" id="ARBA00023170"/>
    </source>
</evidence>
<keyword evidence="8 10" id="KW-0807">Transducer</keyword>
<sequence>MTNFSKTSLPPKEDGPQYDIYNNTWTSNNNSSSDRSQLYFYAHQVIYIFMLCICIIGLEGNRTVISLLGFHIKRSFFTTYILNLAVADFGVLVFGTLYCIFGLAPQCFSDLFSIVNISATFFCVASQLLLTAISVDRCVCVLFPIWHRCHRPPHLSITVCALMWVLACFPSGSHVILYNLKHFRTGFDFLFYQFIVNAALCLPLITASSLILLFKVFGKSQQPQKGKILTIVLLAVLFFLIFVFPLDAIYTIHYFSNFKYFYLIQYGYLCAFLNSFVNPVIYYIVGRKKRGQRWESIKDTLKRAFKEEEGHEEELGTTAQM</sequence>
<evidence type="ECO:0000256" key="1">
    <source>
        <dbReference type="ARBA" id="ARBA00004651"/>
    </source>
</evidence>
<name>A0AA97JMV7_EUBMA</name>
<gene>
    <name evidence="14" type="primary">LOC129333990</name>
</gene>
<evidence type="ECO:0000256" key="6">
    <source>
        <dbReference type="ARBA" id="ARBA00023136"/>
    </source>
</evidence>
<dbReference type="PROSITE" id="PS50262">
    <property type="entry name" value="G_PROTEIN_RECEP_F1_2"/>
    <property type="match status" value="1"/>
</dbReference>
<evidence type="ECO:0000313" key="14">
    <source>
        <dbReference type="RefSeq" id="XP_054841888.1"/>
    </source>
</evidence>
<dbReference type="InterPro" id="IPR000276">
    <property type="entry name" value="GPCR_Rhodpsn"/>
</dbReference>
<dbReference type="SUPFAM" id="SSF81321">
    <property type="entry name" value="Family A G protein-coupled receptor-like"/>
    <property type="match status" value="1"/>
</dbReference>
<dbReference type="InterPro" id="IPR017452">
    <property type="entry name" value="GPCR_Rhodpsn_7TM"/>
</dbReference>
<dbReference type="InterPro" id="IPR026234">
    <property type="entry name" value="MRGPCRFAMILY"/>
</dbReference>
<keyword evidence="6 11" id="KW-0472">Membrane</keyword>
<keyword evidence="5 10" id="KW-0297">G-protein coupled receptor</keyword>
<evidence type="ECO:0000259" key="12">
    <source>
        <dbReference type="PROSITE" id="PS50262"/>
    </source>
</evidence>
<organism evidence="13 14">
    <name type="scientific">Eublepharis macularius</name>
    <name type="common">Leopard gecko</name>
    <name type="synonym">Cyrtodactylus macularius</name>
    <dbReference type="NCBI Taxonomy" id="481883"/>
    <lineage>
        <taxon>Eukaryota</taxon>
        <taxon>Metazoa</taxon>
        <taxon>Chordata</taxon>
        <taxon>Craniata</taxon>
        <taxon>Vertebrata</taxon>
        <taxon>Euteleostomi</taxon>
        <taxon>Lepidosauria</taxon>
        <taxon>Squamata</taxon>
        <taxon>Bifurcata</taxon>
        <taxon>Gekkota</taxon>
        <taxon>Eublepharidae</taxon>
        <taxon>Eublepharinae</taxon>
        <taxon>Eublepharis</taxon>
    </lineage>
</organism>
<evidence type="ECO:0000256" key="8">
    <source>
        <dbReference type="ARBA" id="ARBA00023224"/>
    </source>
</evidence>
<dbReference type="GO" id="GO:0004930">
    <property type="term" value="F:G protein-coupled receptor activity"/>
    <property type="evidence" value="ECO:0007669"/>
    <property type="project" value="UniProtKB-KW"/>
</dbReference>
<evidence type="ECO:0000256" key="5">
    <source>
        <dbReference type="ARBA" id="ARBA00023040"/>
    </source>
</evidence>
<dbReference type="GeneID" id="129333990"/>
<dbReference type="Pfam" id="PF00001">
    <property type="entry name" value="7tm_1"/>
    <property type="match status" value="1"/>
</dbReference>
<feature type="transmembrane region" description="Helical" evidence="11">
    <location>
        <begin position="226"/>
        <end position="246"/>
    </location>
</feature>
<evidence type="ECO:0000256" key="9">
    <source>
        <dbReference type="ARBA" id="ARBA00061394"/>
    </source>
</evidence>
<keyword evidence="7 10" id="KW-0675">Receptor</keyword>
<feature type="transmembrane region" description="Helical" evidence="11">
    <location>
        <begin position="155"/>
        <end position="177"/>
    </location>
</feature>
<dbReference type="PANTHER" id="PTHR11334">
    <property type="entry name" value="MAS-RELATED G-PROTEIN COUPLED RECEPTOR"/>
    <property type="match status" value="1"/>
</dbReference>
<dbReference type="Gene3D" id="1.20.1070.10">
    <property type="entry name" value="Rhodopsin 7-helix transmembrane proteins"/>
    <property type="match status" value="1"/>
</dbReference>
<keyword evidence="3 10" id="KW-0812">Transmembrane</keyword>
<comment type="similarity">
    <text evidence="9">Belongs to the G-protein coupled receptor 1 family. Mas subfamily.</text>
</comment>
<proteinExistence type="inferred from homology"/>
<evidence type="ECO:0000256" key="4">
    <source>
        <dbReference type="ARBA" id="ARBA00022989"/>
    </source>
</evidence>
<evidence type="ECO:0000256" key="11">
    <source>
        <dbReference type="SAM" id="Phobius"/>
    </source>
</evidence>
<dbReference type="PRINTS" id="PR00237">
    <property type="entry name" value="GPCRRHODOPSN"/>
</dbReference>
<evidence type="ECO:0000256" key="10">
    <source>
        <dbReference type="RuleBase" id="RU000688"/>
    </source>
</evidence>
<protein>
    <submittedName>
        <fullName evidence="14">Mas-related G-protein coupled receptor member H-like</fullName>
    </submittedName>
</protein>
<evidence type="ECO:0000256" key="3">
    <source>
        <dbReference type="ARBA" id="ARBA00022692"/>
    </source>
</evidence>
<dbReference type="Proteomes" id="UP001190640">
    <property type="component" value="Chromosome 7"/>
</dbReference>
<dbReference type="PANTHER" id="PTHR11334:SF29">
    <property type="entry name" value="MAS-RELATED G-PROTEIN COUPLED RECEPTOR MEMBER X2"/>
    <property type="match status" value="1"/>
</dbReference>
<feature type="transmembrane region" description="Helical" evidence="11">
    <location>
        <begin position="38"/>
        <end position="58"/>
    </location>
</feature>
<feature type="transmembrane region" description="Helical" evidence="11">
    <location>
        <begin position="266"/>
        <end position="285"/>
    </location>
</feature>
<dbReference type="PROSITE" id="PS00237">
    <property type="entry name" value="G_PROTEIN_RECEP_F1_1"/>
    <property type="match status" value="1"/>
</dbReference>
<feature type="domain" description="G-protein coupled receptors family 1 profile" evidence="12">
    <location>
        <begin position="60"/>
        <end position="282"/>
    </location>
</feature>
<feature type="transmembrane region" description="Helical" evidence="11">
    <location>
        <begin position="111"/>
        <end position="135"/>
    </location>
</feature>
<dbReference type="PRINTS" id="PR02108">
    <property type="entry name" value="MRGPCRFAMILY"/>
</dbReference>
<comment type="subcellular location">
    <subcellularLocation>
        <location evidence="1">Cell membrane</location>
        <topology evidence="1">Multi-pass membrane protein</topology>
    </subcellularLocation>
</comment>
<feature type="transmembrane region" description="Helical" evidence="11">
    <location>
        <begin position="79"/>
        <end position="105"/>
    </location>
</feature>
<keyword evidence="4 11" id="KW-1133">Transmembrane helix</keyword>
<evidence type="ECO:0000256" key="2">
    <source>
        <dbReference type="ARBA" id="ARBA00022475"/>
    </source>
</evidence>